<feature type="domain" description="C2H2-type" evidence="8">
    <location>
        <begin position="208"/>
        <end position="235"/>
    </location>
</feature>
<sequence length="386" mass="43580">MDSVYDDCDWSVGNDILWLRQPQYATQYPITPHTEHDLPNSWAEFKLIRDDYLWGNCSDIVDINNLSPGCVDSLLENDCSTFNYSDTFYPIPDVGEEKSIPVTDMSLSDHTFNFEPLFEPWTEEVQPIFAPVQSSKLKCHYNSYTAEDKIESQSADPTSHQRREHARVLLDSFSGPNRCPWTGCTSRAKFANSKFLNIHLNNIHVEPLICGVIGCGYQKPFRNKHDLERHRRTAHMSIKEFACPYPSCSEEGLGFARKDKLLVHFRDAHGGSSGNVCPILHCGGILSGDGRGEEEEGKESMAEHMKRDHGNFECALGSCDHKYGKQKTKSLFSDQGLEKHLKKEHGINGSEALRIVSVARKIKEKTVRLNNVGNGCMWQNCKTCGS</sequence>
<dbReference type="GO" id="GO:0005634">
    <property type="term" value="C:nucleus"/>
    <property type="evidence" value="ECO:0007669"/>
    <property type="project" value="UniProtKB-SubCell"/>
</dbReference>
<feature type="domain" description="C2H2-type" evidence="8">
    <location>
        <begin position="177"/>
        <end position="204"/>
    </location>
</feature>
<evidence type="ECO:0000256" key="3">
    <source>
        <dbReference type="ARBA" id="ARBA00022771"/>
    </source>
</evidence>
<evidence type="ECO:0000256" key="2">
    <source>
        <dbReference type="ARBA" id="ARBA00022723"/>
    </source>
</evidence>
<feature type="domain" description="C2H2-type" evidence="8">
    <location>
        <begin position="241"/>
        <end position="269"/>
    </location>
</feature>
<evidence type="ECO:0000256" key="4">
    <source>
        <dbReference type="ARBA" id="ARBA00022833"/>
    </source>
</evidence>
<dbReference type="PANTHER" id="PTHR46179">
    <property type="entry name" value="ZINC FINGER PROTEIN"/>
    <property type="match status" value="1"/>
</dbReference>
<dbReference type="Gene3D" id="3.30.160.60">
    <property type="entry name" value="Classic Zinc Finger"/>
    <property type="match status" value="1"/>
</dbReference>
<dbReference type="EMBL" id="JAPEIS010000012">
    <property type="protein sequence ID" value="KAJ8061322.1"/>
    <property type="molecule type" value="Genomic_DNA"/>
</dbReference>
<dbReference type="OrthoDB" id="2687452at2759"/>
<comment type="caution">
    <text evidence="9">The sequence shown here is derived from an EMBL/GenBank/DDBJ whole genome shotgun (WGS) entry which is preliminary data.</text>
</comment>
<dbReference type="SMART" id="SM00355">
    <property type="entry name" value="ZnF_C2H2"/>
    <property type="match status" value="4"/>
</dbReference>
<keyword evidence="7" id="KW-0539">Nucleus</keyword>
<reference evidence="9" key="1">
    <citation type="submission" date="2022-11" db="EMBL/GenBank/DDBJ databases">
        <title>Genome Resource of Sclerotinia nivalis Strain SnTB1, a Plant Pathogen Isolated from American Ginseng.</title>
        <authorList>
            <person name="Fan S."/>
        </authorList>
    </citation>
    <scope>NUCLEOTIDE SEQUENCE</scope>
    <source>
        <strain evidence="9">SnTB1</strain>
    </source>
</reference>
<dbReference type="Proteomes" id="UP001152300">
    <property type="component" value="Unassembled WGS sequence"/>
</dbReference>
<proteinExistence type="predicted"/>
<keyword evidence="5" id="KW-0805">Transcription regulation</keyword>
<evidence type="ECO:0000313" key="9">
    <source>
        <dbReference type="EMBL" id="KAJ8061322.1"/>
    </source>
</evidence>
<evidence type="ECO:0000259" key="8">
    <source>
        <dbReference type="SMART" id="SM00355"/>
    </source>
</evidence>
<keyword evidence="2" id="KW-0479">Metal-binding</keyword>
<dbReference type="GO" id="GO:0008270">
    <property type="term" value="F:zinc ion binding"/>
    <property type="evidence" value="ECO:0007669"/>
    <property type="project" value="UniProtKB-KW"/>
</dbReference>
<feature type="domain" description="C2H2-type" evidence="8">
    <location>
        <begin position="312"/>
        <end position="345"/>
    </location>
</feature>
<evidence type="ECO:0000256" key="6">
    <source>
        <dbReference type="ARBA" id="ARBA00023163"/>
    </source>
</evidence>
<dbReference type="PANTHER" id="PTHR46179:SF13">
    <property type="entry name" value="C2H2-TYPE DOMAIN-CONTAINING PROTEIN"/>
    <property type="match status" value="1"/>
</dbReference>
<evidence type="ECO:0000313" key="10">
    <source>
        <dbReference type="Proteomes" id="UP001152300"/>
    </source>
</evidence>
<evidence type="ECO:0000256" key="5">
    <source>
        <dbReference type="ARBA" id="ARBA00023015"/>
    </source>
</evidence>
<keyword evidence="4" id="KW-0862">Zinc</keyword>
<dbReference type="InterPro" id="IPR013087">
    <property type="entry name" value="Znf_C2H2_type"/>
</dbReference>
<keyword evidence="10" id="KW-1185">Reference proteome</keyword>
<accession>A0A9X0DH10</accession>
<name>A0A9X0DH10_9HELO</name>
<evidence type="ECO:0000256" key="1">
    <source>
        <dbReference type="ARBA" id="ARBA00004123"/>
    </source>
</evidence>
<comment type="subcellular location">
    <subcellularLocation>
        <location evidence="1">Nucleus</location>
    </subcellularLocation>
</comment>
<gene>
    <name evidence="9" type="ORF">OCU04_010385</name>
</gene>
<dbReference type="GO" id="GO:0006357">
    <property type="term" value="P:regulation of transcription by RNA polymerase II"/>
    <property type="evidence" value="ECO:0007669"/>
    <property type="project" value="TreeGrafter"/>
</dbReference>
<evidence type="ECO:0000256" key="7">
    <source>
        <dbReference type="ARBA" id="ARBA00023242"/>
    </source>
</evidence>
<dbReference type="InterPro" id="IPR051061">
    <property type="entry name" value="Zinc_finger_trans_reg"/>
</dbReference>
<dbReference type="AlphaFoldDB" id="A0A9X0DH10"/>
<keyword evidence="6" id="KW-0804">Transcription</keyword>
<keyword evidence="3" id="KW-0863">Zinc-finger</keyword>
<organism evidence="9 10">
    <name type="scientific">Sclerotinia nivalis</name>
    <dbReference type="NCBI Taxonomy" id="352851"/>
    <lineage>
        <taxon>Eukaryota</taxon>
        <taxon>Fungi</taxon>
        <taxon>Dikarya</taxon>
        <taxon>Ascomycota</taxon>
        <taxon>Pezizomycotina</taxon>
        <taxon>Leotiomycetes</taxon>
        <taxon>Helotiales</taxon>
        <taxon>Sclerotiniaceae</taxon>
        <taxon>Sclerotinia</taxon>
    </lineage>
</organism>
<protein>
    <recommendedName>
        <fullName evidence="8">C2H2-type domain-containing protein</fullName>
    </recommendedName>
</protein>